<keyword evidence="15" id="KW-0808">Transferase</keyword>
<dbReference type="Pfam" id="PF13855">
    <property type="entry name" value="LRR_8"/>
    <property type="match status" value="1"/>
</dbReference>
<evidence type="ECO:0000256" key="8">
    <source>
        <dbReference type="ARBA" id="ARBA00023136"/>
    </source>
</evidence>
<evidence type="ECO:0000256" key="9">
    <source>
        <dbReference type="ARBA" id="ARBA00047899"/>
    </source>
</evidence>
<dbReference type="SUPFAM" id="SSF52058">
    <property type="entry name" value="L domain-like"/>
    <property type="match status" value="1"/>
</dbReference>
<evidence type="ECO:0000313" key="15">
    <source>
        <dbReference type="EMBL" id="EEF46326.1"/>
    </source>
</evidence>
<dbReference type="PROSITE" id="PS00107">
    <property type="entry name" value="PROTEIN_KINASE_ATP"/>
    <property type="match status" value="1"/>
</dbReference>
<dbReference type="EC" id="2.7.11.1" evidence="2"/>
<organism evidence="15 16">
    <name type="scientific">Ricinus communis</name>
    <name type="common">Castor bean</name>
    <dbReference type="NCBI Taxonomy" id="3988"/>
    <lineage>
        <taxon>Eukaryota</taxon>
        <taxon>Viridiplantae</taxon>
        <taxon>Streptophyta</taxon>
        <taxon>Embryophyta</taxon>
        <taxon>Tracheophyta</taxon>
        <taxon>Spermatophyta</taxon>
        <taxon>Magnoliopsida</taxon>
        <taxon>eudicotyledons</taxon>
        <taxon>Gunneridae</taxon>
        <taxon>Pentapetalae</taxon>
        <taxon>rosids</taxon>
        <taxon>fabids</taxon>
        <taxon>Malpighiales</taxon>
        <taxon>Euphorbiaceae</taxon>
        <taxon>Acalyphoideae</taxon>
        <taxon>Acalypheae</taxon>
        <taxon>Ricinus</taxon>
    </lineage>
</organism>
<dbReference type="Gene3D" id="3.80.10.10">
    <property type="entry name" value="Ribonuclease Inhibitor"/>
    <property type="match status" value="1"/>
</dbReference>
<feature type="signal peptide" evidence="13">
    <location>
        <begin position="1"/>
        <end position="26"/>
    </location>
</feature>
<dbReference type="eggNOG" id="ENOG502QQCZ">
    <property type="taxonomic scope" value="Eukaryota"/>
</dbReference>
<evidence type="ECO:0000256" key="7">
    <source>
        <dbReference type="ARBA" id="ARBA00022989"/>
    </source>
</evidence>
<keyword evidence="11" id="KW-0067">ATP-binding</keyword>
<protein>
    <recommendedName>
        <fullName evidence="2">non-specific serine/threonine protein kinase</fullName>
        <ecNumber evidence="2">2.7.11.1</ecNumber>
    </recommendedName>
</protein>
<evidence type="ECO:0000256" key="12">
    <source>
        <dbReference type="SAM" id="Phobius"/>
    </source>
</evidence>
<evidence type="ECO:0000256" key="3">
    <source>
        <dbReference type="ARBA" id="ARBA00022614"/>
    </source>
</evidence>
<dbReference type="GO" id="GO:0016020">
    <property type="term" value="C:membrane"/>
    <property type="evidence" value="ECO:0007669"/>
    <property type="project" value="UniProtKB-SubCell"/>
</dbReference>
<keyword evidence="5 13" id="KW-0732">Signal</keyword>
<dbReference type="InterPro" id="IPR001611">
    <property type="entry name" value="Leu-rich_rpt"/>
</dbReference>
<keyword evidence="3" id="KW-0433">Leucine-rich repeat</keyword>
<dbReference type="InterPro" id="IPR011009">
    <property type="entry name" value="Kinase-like_dom_sf"/>
</dbReference>
<dbReference type="AlphaFoldDB" id="B9RQ87"/>
<accession>B9RQ87</accession>
<dbReference type="InterPro" id="IPR032675">
    <property type="entry name" value="LRR_dom_sf"/>
</dbReference>
<dbReference type="InterPro" id="IPR024788">
    <property type="entry name" value="Malectin-like_Carb-bd_dom"/>
</dbReference>
<dbReference type="Proteomes" id="UP000008311">
    <property type="component" value="Unassembled WGS sequence"/>
</dbReference>
<keyword evidence="6" id="KW-0677">Repeat</keyword>
<gene>
    <name evidence="15" type="ORF">RCOM_1486450</name>
</gene>
<keyword evidence="8 12" id="KW-0472">Membrane</keyword>
<evidence type="ECO:0000259" key="14">
    <source>
        <dbReference type="PROSITE" id="PS50011"/>
    </source>
</evidence>
<evidence type="ECO:0000256" key="11">
    <source>
        <dbReference type="PROSITE-ProRule" id="PRU10141"/>
    </source>
</evidence>
<reference evidence="16" key="1">
    <citation type="journal article" date="2010" name="Nat. Biotechnol.">
        <title>Draft genome sequence of the oilseed species Ricinus communis.</title>
        <authorList>
            <person name="Chan A.P."/>
            <person name="Crabtree J."/>
            <person name="Zhao Q."/>
            <person name="Lorenzi H."/>
            <person name="Orvis J."/>
            <person name="Puiu D."/>
            <person name="Melake-Berhan A."/>
            <person name="Jones K.M."/>
            <person name="Redman J."/>
            <person name="Chen G."/>
            <person name="Cahoon E.B."/>
            <person name="Gedil M."/>
            <person name="Stanke M."/>
            <person name="Haas B.J."/>
            <person name="Wortman J.R."/>
            <person name="Fraser-Liggett C.M."/>
            <person name="Ravel J."/>
            <person name="Rabinowicz P.D."/>
        </authorList>
    </citation>
    <scope>NUCLEOTIDE SEQUENCE [LARGE SCALE GENOMIC DNA]</scope>
    <source>
        <strain evidence="16">cv. Hale</strain>
    </source>
</reference>
<feature type="chain" id="PRO_5002891250" description="non-specific serine/threonine protein kinase" evidence="13">
    <location>
        <begin position="27"/>
        <end position="728"/>
    </location>
</feature>
<name>B9RQ87_RICCO</name>
<dbReference type="PROSITE" id="PS50011">
    <property type="entry name" value="PROTEIN_KINASE_DOM"/>
    <property type="match status" value="1"/>
</dbReference>
<keyword evidence="15" id="KW-0675">Receptor</keyword>
<keyword evidence="15" id="KW-0418">Kinase</keyword>
<evidence type="ECO:0000256" key="13">
    <source>
        <dbReference type="SAM" id="SignalP"/>
    </source>
</evidence>
<proteinExistence type="predicted"/>
<evidence type="ECO:0000256" key="10">
    <source>
        <dbReference type="ARBA" id="ARBA00048679"/>
    </source>
</evidence>
<dbReference type="PANTHER" id="PTHR45631">
    <property type="entry name" value="OS07G0107800 PROTEIN-RELATED"/>
    <property type="match status" value="1"/>
</dbReference>
<feature type="transmembrane region" description="Helical" evidence="12">
    <location>
        <begin position="510"/>
        <end position="533"/>
    </location>
</feature>
<comment type="catalytic activity">
    <reaction evidence="10">
        <text>L-seryl-[protein] + ATP = O-phospho-L-seryl-[protein] + ADP + H(+)</text>
        <dbReference type="Rhea" id="RHEA:17989"/>
        <dbReference type="Rhea" id="RHEA-COMP:9863"/>
        <dbReference type="Rhea" id="RHEA-COMP:11604"/>
        <dbReference type="ChEBI" id="CHEBI:15378"/>
        <dbReference type="ChEBI" id="CHEBI:29999"/>
        <dbReference type="ChEBI" id="CHEBI:30616"/>
        <dbReference type="ChEBI" id="CHEBI:83421"/>
        <dbReference type="ChEBI" id="CHEBI:456216"/>
        <dbReference type="EC" id="2.7.11.1"/>
    </reaction>
</comment>
<evidence type="ECO:0000256" key="2">
    <source>
        <dbReference type="ARBA" id="ARBA00012513"/>
    </source>
</evidence>
<dbReference type="SUPFAM" id="SSF56112">
    <property type="entry name" value="Protein kinase-like (PK-like)"/>
    <property type="match status" value="1"/>
</dbReference>
<dbReference type="FunFam" id="3.80.10.10:FF:000129">
    <property type="entry name" value="Leucine-rich repeat receptor-like kinase"/>
    <property type="match status" value="1"/>
</dbReference>
<keyword evidence="16" id="KW-1185">Reference proteome</keyword>
<evidence type="ECO:0000256" key="5">
    <source>
        <dbReference type="ARBA" id="ARBA00022729"/>
    </source>
</evidence>
<feature type="binding site" evidence="11">
    <location>
        <position position="594"/>
    </location>
    <ligand>
        <name>ATP</name>
        <dbReference type="ChEBI" id="CHEBI:30616"/>
    </ligand>
</feature>
<dbReference type="InterPro" id="IPR000719">
    <property type="entry name" value="Prot_kinase_dom"/>
</dbReference>
<dbReference type="InParanoid" id="B9RQ87"/>
<dbReference type="InterPro" id="IPR001245">
    <property type="entry name" value="Ser-Thr/Tyr_kinase_cat_dom"/>
</dbReference>
<dbReference type="GO" id="GO:0005524">
    <property type="term" value="F:ATP binding"/>
    <property type="evidence" value="ECO:0007669"/>
    <property type="project" value="UniProtKB-UniRule"/>
</dbReference>
<dbReference type="Pfam" id="PF12819">
    <property type="entry name" value="Malectin_like"/>
    <property type="match status" value="1"/>
</dbReference>
<evidence type="ECO:0000256" key="1">
    <source>
        <dbReference type="ARBA" id="ARBA00004167"/>
    </source>
</evidence>
<dbReference type="InterPro" id="IPR017441">
    <property type="entry name" value="Protein_kinase_ATP_BS"/>
</dbReference>
<dbReference type="EMBL" id="EQ973801">
    <property type="protein sequence ID" value="EEF46326.1"/>
    <property type="molecule type" value="Genomic_DNA"/>
</dbReference>
<feature type="domain" description="Protein kinase" evidence="14">
    <location>
        <begin position="567"/>
        <end position="728"/>
    </location>
</feature>
<keyword evidence="4 12" id="KW-0812">Transmembrane</keyword>
<sequence>MEMDKSLFLLFAISSGVFLLSVLVYAQDQSGFISIDCGIEDGSSYVDENTGINYVSDAPYISSGVSERISSEINTKNIDKQYLTLRSFSEGKKSCYTLNATQGKNNKHLIRAGFLYGNYDEQGNIPRFDLYLGPNWWETVILEGASSFFTVEIIHVPSSNHIDICLVNTGFGTPFISVLELRPLYNDIYVMSASGSLQNFGRYDCGSTSDRAIRFPRDIYDRIWSPNNSPYWEVLSTTSTVQHSRNKFQMPSIVMETAVTVNDSYVGLILSWVRDNPNSQFHIYFHLAEIQELKTTQYRGLDIYVNDELWYGPFSPTYLQTTTIYNTEAMNATGYDVLINKTENSTLPPLLNAFEIYFVKKFLQSETYRQDVEAILNIYSTYGLKRYWQGDPCAPMISVWDGLNCSYNGHNPPRIISLNLSSSGLTGPISSHISNLKMLQFLDLSNNSLTGPVPDFLSQLQFLRMLDLSHNKLSGSVPIGLIERSKNETLVLNVHKNSRLCSSDSCKTKITLPVVATIGSVFIFLFIAAVAFWSLKRRKQGEIDEHNGASKLKEQHFAYSDILNISKNLERVLGNGNFGTIYHGYLDDIQVAVKIFFPSYVHGYRQFQAEAKVLSRVHHRNLTTCFGYCNEDTNKGLIYEYMSNGNLQDALSDSNANFLSWQERLQVALDVAKGLEFLHNGCKPPIIHGNLKPTNILLDENFHAKLVDFGLSKILITEDATTEYLDPE</sequence>
<comment type="catalytic activity">
    <reaction evidence="9">
        <text>L-threonyl-[protein] + ATP = O-phospho-L-threonyl-[protein] + ADP + H(+)</text>
        <dbReference type="Rhea" id="RHEA:46608"/>
        <dbReference type="Rhea" id="RHEA-COMP:11060"/>
        <dbReference type="Rhea" id="RHEA-COMP:11605"/>
        <dbReference type="ChEBI" id="CHEBI:15378"/>
        <dbReference type="ChEBI" id="CHEBI:30013"/>
        <dbReference type="ChEBI" id="CHEBI:30616"/>
        <dbReference type="ChEBI" id="CHEBI:61977"/>
        <dbReference type="ChEBI" id="CHEBI:456216"/>
        <dbReference type="EC" id="2.7.11.1"/>
    </reaction>
</comment>
<dbReference type="PRINTS" id="PR00019">
    <property type="entry name" value="LEURICHRPT"/>
</dbReference>
<evidence type="ECO:0000313" key="16">
    <source>
        <dbReference type="Proteomes" id="UP000008311"/>
    </source>
</evidence>
<dbReference type="Gene3D" id="1.10.510.10">
    <property type="entry name" value="Transferase(Phosphotransferase) domain 1"/>
    <property type="match status" value="1"/>
</dbReference>
<dbReference type="GO" id="GO:0004672">
    <property type="term" value="F:protein kinase activity"/>
    <property type="evidence" value="ECO:0007669"/>
    <property type="project" value="InterPro"/>
</dbReference>
<keyword evidence="7 12" id="KW-1133">Transmembrane helix</keyword>
<keyword evidence="11" id="KW-0547">Nucleotide-binding</keyword>
<evidence type="ECO:0000256" key="6">
    <source>
        <dbReference type="ARBA" id="ARBA00022737"/>
    </source>
</evidence>
<evidence type="ECO:0000256" key="4">
    <source>
        <dbReference type="ARBA" id="ARBA00022692"/>
    </source>
</evidence>
<comment type="subcellular location">
    <subcellularLocation>
        <location evidence="1">Membrane</location>
        <topology evidence="1">Single-pass membrane protein</topology>
    </subcellularLocation>
</comment>
<dbReference type="PANTHER" id="PTHR45631:SF210">
    <property type="entry name" value="LRR RECEPTOR-LIKE KINASE PLANT"/>
    <property type="match status" value="1"/>
</dbReference>
<dbReference type="Pfam" id="PF07714">
    <property type="entry name" value="PK_Tyr_Ser-Thr"/>
    <property type="match status" value="1"/>
</dbReference>
<dbReference type="Gene3D" id="3.30.200.20">
    <property type="entry name" value="Phosphorylase Kinase, domain 1"/>
    <property type="match status" value="1"/>
</dbReference>